<protein>
    <recommendedName>
        <fullName evidence="4">Cholesteryl ester transfer protein</fullName>
    </recommendedName>
</protein>
<organism evidence="7 8">
    <name type="scientific">Takifugu rubripes</name>
    <name type="common">Japanese pufferfish</name>
    <name type="synonym">Fugu rubripes</name>
    <dbReference type="NCBI Taxonomy" id="31033"/>
    <lineage>
        <taxon>Eukaryota</taxon>
        <taxon>Metazoa</taxon>
        <taxon>Chordata</taxon>
        <taxon>Craniata</taxon>
        <taxon>Vertebrata</taxon>
        <taxon>Euteleostomi</taxon>
        <taxon>Actinopterygii</taxon>
        <taxon>Neopterygii</taxon>
        <taxon>Teleostei</taxon>
        <taxon>Neoteleostei</taxon>
        <taxon>Acanthomorphata</taxon>
        <taxon>Eupercaria</taxon>
        <taxon>Tetraodontiformes</taxon>
        <taxon>Tetradontoidea</taxon>
        <taxon>Tetraodontidae</taxon>
        <taxon>Takifugu</taxon>
    </lineage>
</organism>
<dbReference type="Ensembl" id="ENSTRUT00000060292.1">
    <property type="protein sequence ID" value="ENSTRUP00000087568.1"/>
    <property type="gene ID" value="ENSTRUG00000009680.3"/>
</dbReference>
<dbReference type="GO" id="GO:0005548">
    <property type="term" value="F:phospholipid transporter activity"/>
    <property type="evidence" value="ECO:0007669"/>
    <property type="project" value="TreeGrafter"/>
</dbReference>
<dbReference type="GO" id="GO:0031210">
    <property type="term" value="F:phosphatidylcholine binding"/>
    <property type="evidence" value="ECO:0007669"/>
    <property type="project" value="TreeGrafter"/>
</dbReference>
<dbReference type="GO" id="GO:0055091">
    <property type="term" value="P:phospholipid homeostasis"/>
    <property type="evidence" value="ECO:0007669"/>
    <property type="project" value="TreeGrafter"/>
</dbReference>
<reference evidence="7 8" key="1">
    <citation type="journal article" date="2011" name="Genome Biol. Evol.">
        <title>Integration of the genetic map and genome assembly of fugu facilitates insights into distinct features of genome evolution in teleosts and mammals.</title>
        <authorList>
            <person name="Kai W."/>
            <person name="Kikuchi K."/>
            <person name="Tohari S."/>
            <person name="Chew A.K."/>
            <person name="Tay A."/>
            <person name="Fujiwara A."/>
            <person name="Hosoya S."/>
            <person name="Suetake H."/>
            <person name="Naruse K."/>
            <person name="Brenner S."/>
            <person name="Suzuki Y."/>
            <person name="Venkatesh B."/>
        </authorList>
    </citation>
    <scope>NUCLEOTIDE SEQUENCE [LARGE SCALE GENOMIC DNA]</scope>
</reference>
<name>A0A674PPG4_TAKRU</name>
<dbReference type="GO" id="GO:0008203">
    <property type="term" value="P:cholesterol metabolic process"/>
    <property type="evidence" value="ECO:0007669"/>
    <property type="project" value="UniProtKB-UniRule"/>
</dbReference>
<evidence type="ECO:0000256" key="2">
    <source>
        <dbReference type="ARBA" id="ARBA00022525"/>
    </source>
</evidence>
<keyword evidence="4" id="KW-0732">Signal</keyword>
<keyword evidence="2 4" id="KW-0964">Secreted</keyword>
<evidence type="ECO:0000256" key="5">
    <source>
        <dbReference type="PIRSR" id="PIRSR037185-50"/>
    </source>
</evidence>
<dbReference type="InterPro" id="IPR017942">
    <property type="entry name" value="Lipid-bd_serum_glycop_N"/>
</dbReference>
<dbReference type="GO" id="GO:0034374">
    <property type="term" value="P:low-density lipoprotein particle remodeling"/>
    <property type="evidence" value="ECO:0007669"/>
    <property type="project" value="TreeGrafter"/>
</dbReference>
<dbReference type="GO" id="GO:0043691">
    <property type="term" value="P:reverse cholesterol transport"/>
    <property type="evidence" value="ECO:0007669"/>
    <property type="project" value="InterPro"/>
</dbReference>
<dbReference type="Gene3D" id="3.15.10.10">
    <property type="entry name" value="Bactericidal permeability-increasing protein, domain 1"/>
    <property type="match status" value="1"/>
</dbReference>
<dbReference type="CDD" id="cd00025">
    <property type="entry name" value="BPI1"/>
    <property type="match status" value="1"/>
</dbReference>
<feature type="disulfide bond" evidence="5">
    <location>
        <begin position="169"/>
        <end position="210"/>
    </location>
</feature>
<dbReference type="Pfam" id="PF01273">
    <property type="entry name" value="LBP_BPI_CETP"/>
    <property type="match status" value="1"/>
</dbReference>
<gene>
    <name evidence="7" type="primary">cetp</name>
</gene>
<evidence type="ECO:0000259" key="6">
    <source>
        <dbReference type="SMART" id="SM00328"/>
    </source>
</evidence>
<keyword evidence="4" id="KW-0753">Steroid metabolism</keyword>
<dbReference type="PANTHER" id="PTHR47616:SF1">
    <property type="entry name" value="CHOLESTERYL ESTER TRANSFER PROTEIN"/>
    <property type="match status" value="1"/>
</dbReference>
<dbReference type="PROSITE" id="PS51257">
    <property type="entry name" value="PROKAR_LIPOPROTEIN"/>
    <property type="match status" value="1"/>
</dbReference>
<accession>A0A674PPG4</accession>
<dbReference type="GO" id="GO:0006641">
    <property type="term" value="P:triglyceride metabolic process"/>
    <property type="evidence" value="ECO:0007669"/>
    <property type="project" value="TreeGrafter"/>
</dbReference>
<dbReference type="PANTHER" id="PTHR47616">
    <property type="entry name" value="CHOLESTERYL ESTER TRANSFER PROTEIN"/>
    <property type="match status" value="1"/>
</dbReference>
<dbReference type="GO" id="GO:0034372">
    <property type="term" value="P:very-low-density lipoprotein particle remodeling"/>
    <property type="evidence" value="ECO:0007669"/>
    <property type="project" value="UniProtKB-UniRule"/>
</dbReference>
<evidence type="ECO:0000313" key="7">
    <source>
        <dbReference type="Ensembl" id="ENSTRUP00000087568.1"/>
    </source>
</evidence>
<dbReference type="GO" id="GO:0034375">
    <property type="term" value="P:high-density lipoprotein particle remodeling"/>
    <property type="evidence" value="ECO:0007669"/>
    <property type="project" value="UniProtKB-UniRule"/>
</dbReference>
<dbReference type="GeneTree" id="ENSGT01100000263546"/>
<dbReference type="GO" id="GO:0034197">
    <property type="term" value="P:triglyceride transport"/>
    <property type="evidence" value="ECO:0007669"/>
    <property type="project" value="UniProtKB-UniRule"/>
</dbReference>
<evidence type="ECO:0000256" key="3">
    <source>
        <dbReference type="ARBA" id="ARBA00023180"/>
    </source>
</evidence>
<keyword evidence="4" id="KW-0445">Lipid transport</keyword>
<dbReference type="GO" id="GO:0017129">
    <property type="term" value="F:triglyceride binding"/>
    <property type="evidence" value="ECO:0007669"/>
    <property type="project" value="TreeGrafter"/>
</dbReference>
<comment type="function">
    <text evidence="4">Involved in the transfer of neutral lipids, including cholesteryl ester and triglyceride, among lipoprotein particles. Allows the net movement of cholesteryl ester from high density lipoproteins/HDL to triglyceride-rich very low density lipoproteins/VLDL, and the equimolar transport of triglyceride from VLDL to HDL.</text>
</comment>
<keyword evidence="3" id="KW-0325">Glycoprotein</keyword>
<dbReference type="SMART" id="SM00328">
    <property type="entry name" value="BPI1"/>
    <property type="match status" value="1"/>
</dbReference>
<dbReference type="Proteomes" id="UP000005226">
    <property type="component" value="Chromosome 9"/>
</dbReference>
<dbReference type="GO" id="GO:0042632">
    <property type="term" value="P:cholesterol homeostasis"/>
    <property type="evidence" value="ECO:0007669"/>
    <property type="project" value="TreeGrafter"/>
</dbReference>
<comment type="similarity">
    <text evidence="1 4">Belongs to the BPI/LBP/Plunc superfamily. BPI/LBP family.</text>
</comment>
<keyword evidence="4" id="KW-0813">Transport</keyword>
<keyword evidence="8" id="KW-1185">Reference proteome</keyword>
<evidence type="ECO:0000313" key="8">
    <source>
        <dbReference type="Proteomes" id="UP000005226"/>
    </source>
</evidence>
<dbReference type="Gene3D" id="3.15.20.10">
    <property type="entry name" value="Bactericidal permeability-increasing protein, domain 2"/>
    <property type="match status" value="2"/>
</dbReference>
<dbReference type="GO" id="GO:0120020">
    <property type="term" value="F:cholesterol transfer activity"/>
    <property type="evidence" value="ECO:0007669"/>
    <property type="project" value="InterPro"/>
</dbReference>
<dbReference type="AlphaFoldDB" id="A0A674PPG4"/>
<feature type="signal peptide" evidence="4">
    <location>
        <begin position="1"/>
        <end position="24"/>
    </location>
</feature>
<keyword evidence="4" id="KW-0153">Cholesterol metabolism</keyword>
<dbReference type="PIRSF" id="PIRSF037185">
    <property type="entry name" value="Cholesteryl_ester_transf"/>
    <property type="match status" value="1"/>
</dbReference>
<feature type="chain" id="PRO_5025721586" description="Cholesteryl ester transfer protein" evidence="4">
    <location>
        <begin position="25"/>
        <end position="453"/>
    </location>
</feature>
<dbReference type="GO" id="GO:0015485">
    <property type="term" value="F:cholesterol binding"/>
    <property type="evidence" value="ECO:0007669"/>
    <property type="project" value="TreeGrafter"/>
</dbReference>
<keyword evidence="5" id="KW-1015">Disulfide bond</keyword>
<dbReference type="GO" id="GO:0034364">
    <property type="term" value="C:high-density lipoprotein particle"/>
    <property type="evidence" value="ECO:0007669"/>
    <property type="project" value="UniProtKB-UniRule"/>
</dbReference>
<feature type="domain" description="Lipid-binding serum glycoprotein N-terminal" evidence="6">
    <location>
        <begin position="41"/>
        <end position="267"/>
    </location>
</feature>
<dbReference type="GO" id="GO:0070328">
    <property type="term" value="P:triglyceride homeostasis"/>
    <property type="evidence" value="ECO:0007669"/>
    <property type="project" value="TreeGrafter"/>
</dbReference>
<keyword evidence="4" id="KW-1207">Sterol metabolism</keyword>
<proteinExistence type="inferred from homology"/>
<comment type="subcellular location">
    <subcellularLocation>
        <location evidence="4">Secreted</location>
    </subcellularLocation>
    <text evidence="4">Secreted in plasma.</text>
</comment>
<dbReference type="InterPro" id="IPR017130">
    <property type="entry name" value="Cholesteryl_ester_transfer"/>
</dbReference>
<reference evidence="7" key="2">
    <citation type="submission" date="2025-08" db="UniProtKB">
        <authorList>
            <consortium name="Ensembl"/>
        </authorList>
    </citation>
    <scope>IDENTIFICATION</scope>
</reference>
<dbReference type="InterPro" id="IPR017943">
    <property type="entry name" value="Bactericidal_perm-incr_a/b_dom"/>
</dbReference>
<evidence type="ECO:0000256" key="1">
    <source>
        <dbReference type="ARBA" id="ARBA00007292"/>
    </source>
</evidence>
<evidence type="ECO:0000256" key="4">
    <source>
        <dbReference type="PIRNR" id="PIRNR037185"/>
    </source>
</evidence>
<sequence length="453" mass="50674">MPCEVLRLPLHCLLLLSVIGLSQACLEDPASAYRFTGAVCRLTYPAAVVLNEKTTKVIEAAFQHARYPNLKGEKSLSFVGTIRYGLENLEVHNLSIGASEFELHPNEGISMEISNVSAVFRGTIQYGYGSWLVSVANSIDFEIQSQIDLGINPKLHCKEGKVAADTSDCYLRFDKLLLHLQGDKEPNWLKKLFTDFISFTVKMAIKGQICKEINKVANILADFIQDTAEHFLSDGDISMDIGVTAAPIITANYIESYHKGLTKYNNGSAVINDSVFHPKQLTENRMLYFWLSGQSFLNCGHCVILLLLWPPCRLCFICCLLDVASPELSVWSSSVPFLNTSTRGTSVWSKAAGTLQCGNQGKPTLYFEMVNKQLNYRCQEEFIKNKANSHPTIQLLSVPVLEIALTRLLDKQGVYLFDIFNPEVLPQDGFVVIEMDFGFPHHLLVEFLKKTLQ</sequence>
<keyword evidence="4" id="KW-0443">Lipid metabolism</keyword>
<dbReference type="SUPFAM" id="SSF55394">
    <property type="entry name" value="Bactericidal permeability-increasing protein, BPI"/>
    <property type="match status" value="1"/>
</dbReference>
<dbReference type="GO" id="GO:0046470">
    <property type="term" value="P:phosphatidylcholine metabolic process"/>
    <property type="evidence" value="ECO:0007669"/>
    <property type="project" value="TreeGrafter"/>
</dbReference>
<reference evidence="7" key="3">
    <citation type="submission" date="2025-09" db="UniProtKB">
        <authorList>
            <consortium name="Ensembl"/>
        </authorList>
    </citation>
    <scope>IDENTIFICATION</scope>
</reference>